<sequence length="50" mass="5907">MSDHSPDATIITCIDFRFQPFINKWVDENFQPRTYDRVAWAGGIKDQEVF</sequence>
<dbReference type="EMBL" id="LCAB01000001">
    <property type="protein sequence ID" value="KKR83814.1"/>
    <property type="molecule type" value="Genomic_DNA"/>
</dbReference>
<dbReference type="AlphaFoldDB" id="A0A0G0U417"/>
<protein>
    <recommendedName>
        <fullName evidence="3">Carbonic anhydrase</fullName>
    </recommendedName>
</protein>
<organism evidence="1 2">
    <name type="scientific">Candidatus Daviesbacteria bacterium GW2011_GWA2_40_9</name>
    <dbReference type="NCBI Taxonomy" id="1618424"/>
    <lineage>
        <taxon>Bacteria</taxon>
        <taxon>Candidatus Daviesiibacteriota</taxon>
    </lineage>
</organism>
<evidence type="ECO:0000313" key="1">
    <source>
        <dbReference type="EMBL" id="KKR83814.1"/>
    </source>
</evidence>
<comment type="caution">
    <text evidence="1">The sequence shown here is derived from an EMBL/GenBank/DDBJ whole genome shotgun (WGS) entry which is preliminary data.</text>
</comment>
<evidence type="ECO:0000313" key="2">
    <source>
        <dbReference type="Proteomes" id="UP000034601"/>
    </source>
</evidence>
<reference evidence="1 2" key="1">
    <citation type="journal article" date="2015" name="Nature">
        <title>rRNA introns, odd ribosomes, and small enigmatic genomes across a large radiation of phyla.</title>
        <authorList>
            <person name="Brown C.T."/>
            <person name="Hug L.A."/>
            <person name="Thomas B.C."/>
            <person name="Sharon I."/>
            <person name="Castelle C.J."/>
            <person name="Singh A."/>
            <person name="Wilkins M.J."/>
            <person name="Williams K.H."/>
            <person name="Banfield J.F."/>
        </authorList>
    </citation>
    <scope>NUCLEOTIDE SEQUENCE [LARGE SCALE GENOMIC DNA]</scope>
</reference>
<proteinExistence type="predicted"/>
<name>A0A0G0U417_9BACT</name>
<dbReference type="Proteomes" id="UP000034601">
    <property type="component" value="Unassembled WGS sequence"/>
</dbReference>
<evidence type="ECO:0008006" key="3">
    <source>
        <dbReference type="Google" id="ProtNLM"/>
    </source>
</evidence>
<gene>
    <name evidence="1" type="ORF">UU29_C0001G0034</name>
</gene>
<accession>A0A0G0U417</accession>